<evidence type="ECO:0000313" key="3">
    <source>
        <dbReference type="Proteomes" id="UP001358586"/>
    </source>
</evidence>
<dbReference type="Proteomes" id="UP001358586">
    <property type="component" value="Chromosome 12"/>
</dbReference>
<keyword evidence="3" id="KW-1185">Reference proteome</keyword>
<sequence length="167" mass="18710">MSSSRGKKVAVPSSKRRRRPSSSSIHATAKVRHPFLEFSQASQEELFQILERDPSLQVVMTNNYYPGTIHFRLGGLVRMMSVPEFGVTLGLYTNKFMEEEDMNAIPRNIHISPSLCWKALAPLSSIYDPSRSKTLALAPSLRYLHAILSHTLTGRRESTGVVNTHDA</sequence>
<proteinExistence type="predicted"/>
<comment type="caution">
    <text evidence="2">The sequence shown here is derived from an EMBL/GenBank/DDBJ whole genome shotgun (WGS) entry which is preliminary data.</text>
</comment>
<organism evidence="2 3">
    <name type="scientific">Gossypium arboreum</name>
    <name type="common">Tree cotton</name>
    <name type="synonym">Gossypium nanking</name>
    <dbReference type="NCBI Taxonomy" id="29729"/>
    <lineage>
        <taxon>Eukaryota</taxon>
        <taxon>Viridiplantae</taxon>
        <taxon>Streptophyta</taxon>
        <taxon>Embryophyta</taxon>
        <taxon>Tracheophyta</taxon>
        <taxon>Spermatophyta</taxon>
        <taxon>Magnoliopsida</taxon>
        <taxon>eudicotyledons</taxon>
        <taxon>Gunneridae</taxon>
        <taxon>Pentapetalae</taxon>
        <taxon>rosids</taxon>
        <taxon>malvids</taxon>
        <taxon>Malvales</taxon>
        <taxon>Malvaceae</taxon>
        <taxon>Malvoideae</taxon>
        <taxon>Gossypium</taxon>
    </lineage>
</organism>
<feature type="region of interest" description="Disordered" evidence="1">
    <location>
        <begin position="1"/>
        <end position="26"/>
    </location>
</feature>
<reference evidence="2 3" key="1">
    <citation type="submission" date="2023-03" db="EMBL/GenBank/DDBJ databases">
        <title>WGS of Gossypium arboreum.</title>
        <authorList>
            <person name="Yu D."/>
        </authorList>
    </citation>
    <scope>NUCLEOTIDE SEQUENCE [LARGE SCALE GENOMIC DNA]</scope>
    <source>
        <tissue evidence="2">Leaf</tissue>
    </source>
</reference>
<accession>A0ABR0MPH3</accession>
<evidence type="ECO:0000313" key="2">
    <source>
        <dbReference type="EMBL" id="KAK5775725.1"/>
    </source>
</evidence>
<gene>
    <name evidence="2" type="ORF">PVK06_043658</name>
</gene>
<feature type="compositionally biased region" description="Basic residues" evidence="1">
    <location>
        <begin position="1"/>
        <end position="20"/>
    </location>
</feature>
<dbReference type="EMBL" id="JARKNE010000012">
    <property type="protein sequence ID" value="KAK5775725.1"/>
    <property type="molecule type" value="Genomic_DNA"/>
</dbReference>
<protein>
    <submittedName>
        <fullName evidence="2">Uncharacterized protein</fullName>
    </submittedName>
</protein>
<evidence type="ECO:0000256" key="1">
    <source>
        <dbReference type="SAM" id="MobiDB-lite"/>
    </source>
</evidence>
<name>A0ABR0MPH3_GOSAR</name>